<evidence type="ECO:0000259" key="6">
    <source>
        <dbReference type="PROSITE" id="PS51898"/>
    </source>
</evidence>
<dbReference type="InterPro" id="IPR010998">
    <property type="entry name" value="Integrase_recombinase_N"/>
</dbReference>
<dbReference type="Pfam" id="PF00589">
    <property type="entry name" value="Phage_integrase"/>
    <property type="match status" value="1"/>
</dbReference>
<dbReference type="PROSITE" id="PS51900">
    <property type="entry name" value="CB"/>
    <property type="match status" value="1"/>
</dbReference>
<dbReference type="InterPro" id="IPR044068">
    <property type="entry name" value="CB"/>
</dbReference>
<keyword evidence="3 5" id="KW-0238">DNA-binding</keyword>
<dbReference type="PANTHER" id="PTHR30349:SF64">
    <property type="entry name" value="PROPHAGE INTEGRASE INTD-RELATED"/>
    <property type="match status" value="1"/>
</dbReference>
<dbReference type="GO" id="GO:0015074">
    <property type="term" value="P:DNA integration"/>
    <property type="evidence" value="ECO:0007669"/>
    <property type="project" value="UniProtKB-KW"/>
</dbReference>
<accession>A0A437GVT7</accession>
<evidence type="ECO:0000256" key="1">
    <source>
        <dbReference type="ARBA" id="ARBA00008857"/>
    </source>
</evidence>
<dbReference type="Proteomes" id="UP000283003">
    <property type="component" value="Unassembled WGS sequence"/>
</dbReference>
<dbReference type="CDD" id="cd00796">
    <property type="entry name" value="INT_Rci_Hp1_C"/>
    <property type="match status" value="1"/>
</dbReference>
<dbReference type="EMBL" id="RXOL01000006">
    <property type="protein sequence ID" value="RVQ65738.1"/>
    <property type="molecule type" value="Genomic_DNA"/>
</dbReference>
<dbReference type="InterPro" id="IPR050090">
    <property type="entry name" value="Tyrosine_recombinase_XerCD"/>
</dbReference>
<dbReference type="SUPFAM" id="SSF56349">
    <property type="entry name" value="DNA breaking-rejoining enzymes"/>
    <property type="match status" value="1"/>
</dbReference>
<evidence type="ECO:0000256" key="3">
    <source>
        <dbReference type="ARBA" id="ARBA00023125"/>
    </source>
</evidence>
<dbReference type="OrthoDB" id="7615137at2"/>
<dbReference type="GO" id="GO:0006310">
    <property type="term" value="P:DNA recombination"/>
    <property type="evidence" value="ECO:0007669"/>
    <property type="project" value="UniProtKB-KW"/>
</dbReference>
<keyword evidence="2" id="KW-0229">DNA integration</keyword>
<dbReference type="RefSeq" id="WP_127613249.1">
    <property type="nucleotide sequence ID" value="NZ_RXOL01000006.1"/>
</dbReference>
<protein>
    <submittedName>
        <fullName evidence="8">Site-specific integrase</fullName>
    </submittedName>
</protein>
<keyword evidence="9" id="KW-1185">Reference proteome</keyword>
<dbReference type="PANTHER" id="PTHR30349">
    <property type="entry name" value="PHAGE INTEGRASE-RELATED"/>
    <property type="match status" value="1"/>
</dbReference>
<sequence>MALRFQRLTRPAIKSLAPGMTLMEHGITAARQKNGDTRYSINIMVDGERIHRVIGRDSEGVTREQAERAIETFRTKAREERLDLPTGRKLHRTFAEAGAEYLKRLSETIGEGQKGFADLPNKRRHIERYLTPYFGKNRLDRISSFLVQHYIRKRLNDGAKLASVNRDLSTLSHLMNRAAEWKWIKESERPEIRKDDEPRKKIVILTPQNAEALYHGAVADQDPGLWLFVAIGLNTGMRHSEIMRIRWEDIDTDQRRIFVPQAKAGEREQPITTSLAESLKWERMQRPKAIWLFPATRDDTKTPYRRDMQRQFERAVIRAGLDPKKVTPHVMRHTGITRLVKAGVDLPTIQRISGHKTLAMVLRYVHLSADHIDEAIAAIDTAFLGTVTPELHTQARQAGPLPKNVTKISH</sequence>
<evidence type="ECO:0000259" key="7">
    <source>
        <dbReference type="PROSITE" id="PS51900"/>
    </source>
</evidence>
<feature type="domain" description="Tyr recombinase" evidence="6">
    <location>
        <begin position="200"/>
        <end position="377"/>
    </location>
</feature>
<dbReference type="InterPro" id="IPR011010">
    <property type="entry name" value="DNA_brk_join_enz"/>
</dbReference>
<evidence type="ECO:0000256" key="4">
    <source>
        <dbReference type="ARBA" id="ARBA00023172"/>
    </source>
</evidence>
<dbReference type="InterPro" id="IPR002104">
    <property type="entry name" value="Integrase_catalytic"/>
</dbReference>
<evidence type="ECO:0000313" key="9">
    <source>
        <dbReference type="Proteomes" id="UP000283003"/>
    </source>
</evidence>
<dbReference type="InterPro" id="IPR013762">
    <property type="entry name" value="Integrase-like_cat_sf"/>
</dbReference>
<evidence type="ECO:0000256" key="2">
    <source>
        <dbReference type="ARBA" id="ARBA00022908"/>
    </source>
</evidence>
<name>A0A437GVT7_9SPHN</name>
<evidence type="ECO:0000256" key="5">
    <source>
        <dbReference type="PROSITE-ProRule" id="PRU01248"/>
    </source>
</evidence>
<reference evidence="8 9" key="1">
    <citation type="submission" date="2018-12" db="EMBL/GenBank/DDBJ databases">
        <title>Croceicoccus ponticola sp. nov., a lipolytic bacterium isolated from seawater.</title>
        <authorList>
            <person name="Yoon J.-H."/>
        </authorList>
    </citation>
    <scope>NUCLEOTIDE SEQUENCE [LARGE SCALE GENOMIC DNA]</scope>
    <source>
        <strain evidence="8 9">GM-16</strain>
    </source>
</reference>
<dbReference type="GO" id="GO:0003677">
    <property type="term" value="F:DNA binding"/>
    <property type="evidence" value="ECO:0007669"/>
    <property type="project" value="UniProtKB-UniRule"/>
</dbReference>
<comment type="similarity">
    <text evidence="1">Belongs to the 'phage' integrase family.</text>
</comment>
<evidence type="ECO:0000313" key="8">
    <source>
        <dbReference type="EMBL" id="RVQ65738.1"/>
    </source>
</evidence>
<dbReference type="Gene3D" id="1.10.443.10">
    <property type="entry name" value="Intergrase catalytic core"/>
    <property type="match status" value="1"/>
</dbReference>
<dbReference type="Gene3D" id="1.10.150.130">
    <property type="match status" value="1"/>
</dbReference>
<organism evidence="8 9">
    <name type="scientific">Croceicoccus ponticola</name>
    <dbReference type="NCBI Taxonomy" id="2217664"/>
    <lineage>
        <taxon>Bacteria</taxon>
        <taxon>Pseudomonadati</taxon>
        <taxon>Pseudomonadota</taxon>
        <taxon>Alphaproteobacteria</taxon>
        <taxon>Sphingomonadales</taxon>
        <taxon>Erythrobacteraceae</taxon>
        <taxon>Croceicoccus</taxon>
    </lineage>
</organism>
<dbReference type="PROSITE" id="PS51898">
    <property type="entry name" value="TYR_RECOMBINASE"/>
    <property type="match status" value="1"/>
</dbReference>
<proteinExistence type="inferred from homology"/>
<gene>
    <name evidence="8" type="ORF">EKN06_12445</name>
</gene>
<keyword evidence="4" id="KW-0233">DNA recombination</keyword>
<comment type="caution">
    <text evidence="8">The sequence shown here is derived from an EMBL/GenBank/DDBJ whole genome shotgun (WGS) entry which is preliminary data.</text>
</comment>
<feature type="domain" description="Core-binding (CB)" evidence="7">
    <location>
        <begin position="92"/>
        <end position="179"/>
    </location>
</feature>
<dbReference type="AlphaFoldDB" id="A0A437GVT7"/>